<gene>
    <name evidence="9" type="ORF">SAMN05216550_107225</name>
</gene>
<reference evidence="9 10" key="1">
    <citation type="submission" date="2016-10" db="EMBL/GenBank/DDBJ databases">
        <authorList>
            <person name="Varghese N."/>
            <person name="Submissions S."/>
        </authorList>
    </citation>
    <scope>NUCLEOTIDE SEQUENCE [LARGE SCALE GENOMIC DNA]</scope>
    <source>
        <strain evidence="9 10">LMG 22274</strain>
    </source>
</reference>
<evidence type="ECO:0000256" key="3">
    <source>
        <dbReference type="ARBA" id="ARBA00023082"/>
    </source>
</evidence>
<keyword evidence="5" id="KW-0804">Transcription</keyword>
<dbReference type="Pfam" id="PF04542">
    <property type="entry name" value="Sigma70_r2"/>
    <property type="match status" value="1"/>
</dbReference>
<dbReference type="GO" id="GO:0016987">
    <property type="term" value="F:sigma factor activity"/>
    <property type="evidence" value="ECO:0007669"/>
    <property type="project" value="UniProtKB-KW"/>
</dbReference>
<organism evidence="9 10">
    <name type="scientific">Paraburkholderia tropica</name>
    <dbReference type="NCBI Taxonomy" id="92647"/>
    <lineage>
        <taxon>Bacteria</taxon>
        <taxon>Pseudomonadati</taxon>
        <taxon>Pseudomonadota</taxon>
        <taxon>Betaproteobacteria</taxon>
        <taxon>Burkholderiales</taxon>
        <taxon>Burkholderiaceae</taxon>
        <taxon>Paraburkholderia</taxon>
    </lineage>
</organism>
<dbReference type="GO" id="GO:0003677">
    <property type="term" value="F:DNA binding"/>
    <property type="evidence" value="ECO:0007669"/>
    <property type="project" value="UniProtKB-KW"/>
</dbReference>
<accession>A0AAQ1GFP9</accession>
<dbReference type="Gene3D" id="1.10.1740.10">
    <property type="match status" value="1"/>
</dbReference>
<evidence type="ECO:0000259" key="8">
    <source>
        <dbReference type="Pfam" id="PF08281"/>
    </source>
</evidence>
<dbReference type="SUPFAM" id="SSF88946">
    <property type="entry name" value="Sigma2 domain of RNA polymerase sigma factors"/>
    <property type="match status" value="1"/>
</dbReference>
<proteinExistence type="inferred from homology"/>
<evidence type="ECO:0000256" key="2">
    <source>
        <dbReference type="ARBA" id="ARBA00023015"/>
    </source>
</evidence>
<dbReference type="EMBL" id="FNZM01000007">
    <property type="protein sequence ID" value="SEJ69560.1"/>
    <property type="molecule type" value="Genomic_DNA"/>
</dbReference>
<protein>
    <submittedName>
        <fullName evidence="9">RNA polymerase sigma factor, sigma-70 family</fullName>
    </submittedName>
</protein>
<evidence type="ECO:0000256" key="6">
    <source>
        <dbReference type="SAM" id="MobiDB-lite"/>
    </source>
</evidence>
<dbReference type="Gene3D" id="1.10.10.10">
    <property type="entry name" value="Winged helix-like DNA-binding domain superfamily/Winged helix DNA-binding domain"/>
    <property type="match status" value="1"/>
</dbReference>
<dbReference type="InterPro" id="IPR013325">
    <property type="entry name" value="RNA_pol_sigma_r2"/>
</dbReference>
<evidence type="ECO:0000256" key="1">
    <source>
        <dbReference type="ARBA" id="ARBA00010641"/>
    </source>
</evidence>
<dbReference type="InterPro" id="IPR014284">
    <property type="entry name" value="RNA_pol_sigma-70_dom"/>
</dbReference>
<comment type="caution">
    <text evidence="9">The sequence shown here is derived from an EMBL/GenBank/DDBJ whole genome shotgun (WGS) entry which is preliminary data.</text>
</comment>
<evidence type="ECO:0000259" key="7">
    <source>
        <dbReference type="Pfam" id="PF04542"/>
    </source>
</evidence>
<keyword evidence="2" id="KW-0805">Transcription regulation</keyword>
<evidence type="ECO:0000256" key="4">
    <source>
        <dbReference type="ARBA" id="ARBA00023125"/>
    </source>
</evidence>
<dbReference type="InterPro" id="IPR036388">
    <property type="entry name" value="WH-like_DNA-bd_sf"/>
</dbReference>
<dbReference type="Proteomes" id="UP000183529">
    <property type="component" value="Unassembled WGS sequence"/>
</dbReference>
<dbReference type="SUPFAM" id="SSF88659">
    <property type="entry name" value="Sigma3 and sigma4 domains of RNA polymerase sigma factors"/>
    <property type="match status" value="1"/>
</dbReference>
<dbReference type="InterPro" id="IPR007627">
    <property type="entry name" value="RNA_pol_sigma70_r2"/>
</dbReference>
<name>A0AAQ1GFP9_9BURK</name>
<dbReference type="CDD" id="cd06171">
    <property type="entry name" value="Sigma70_r4"/>
    <property type="match status" value="1"/>
</dbReference>
<dbReference type="InterPro" id="IPR039425">
    <property type="entry name" value="RNA_pol_sigma-70-like"/>
</dbReference>
<evidence type="ECO:0000313" key="9">
    <source>
        <dbReference type="EMBL" id="SEJ69560.1"/>
    </source>
</evidence>
<dbReference type="AlphaFoldDB" id="A0AAQ1GFP9"/>
<dbReference type="PANTHER" id="PTHR43133">
    <property type="entry name" value="RNA POLYMERASE ECF-TYPE SIGMA FACTO"/>
    <property type="match status" value="1"/>
</dbReference>
<dbReference type="NCBIfam" id="TIGR02937">
    <property type="entry name" value="sigma70-ECF"/>
    <property type="match status" value="1"/>
</dbReference>
<dbReference type="InterPro" id="IPR013249">
    <property type="entry name" value="RNA_pol_sigma70_r4_t2"/>
</dbReference>
<sequence>MEPPLTPNPLSHPDLPDRDIADTVARERPRLRSFIRRRVIDQDEAEDILQDVFEELVEAWRLPEPIEQVGAWLFRVARNRIVDRFRKRKEVPLADLGGDGQSGAEPGDDHSDYRLDLALPSADGGPEAAYARAALLDTLRDALDELPASQREVFVAHELDGRSFKELAAATGVGVNTLLARKRYAVLHLRERLRASWDGYDI</sequence>
<dbReference type="RefSeq" id="WP_074983647.1">
    <property type="nucleotide sequence ID" value="NZ_CADFGN010000008.1"/>
</dbReference>
<comment type="similarity">
    <text evidence="1">Belongs to the sigma-70 factor family. ECF subfamily.</text>
</comment>
<keyword evidence="3" id="KW-0731">Sigma factor</keyword>
<feature type="domain" description="RNA polymerase sigma-70 region 2" evidence="7">
    <location>
        <begin position="24"/>
        <end position="89"/>
    </location>
</feature>
<dbReference type="GO" id="GO:0006352">
    <property type="term" value="P:DNA-templated transcription initiation"/>
    <property type="evidence" value="ECO:0007669"/>
    <property type="project" value="InterPro"/>
</dbReference>
<keyword evidence="4" id="KW-0238">DNA-binding</keyword>
<feature type="domain" description="RNA polymerase sigma factor 70 region 4 type 2" evidence="8">
    <location>
        <begin position="138"/>
        <end position="177"/>
    </location>
</feature>
<evidence type="ECO:0000313" key="10">
    <source>
        <dbReference type="Proteomes" id="UP000183529"/>
    </source>
</evidence>
<dbReference type="InterPro" id="IPR013324">
    <property type="entry name" value="RNA_pol_sigma_r3/r4-like"/>
</dbReference>
<dbReference type="PANTHER" id="PTHR43133:SF8">
    <property type="entry name" value="RNA POLYMERASE SIGMA FACTOR HI_1459-RELATED"/>
    <property type="match status" value="1"/>
</dbReference>
<feature type="region of interest" description="Disordered" evidence="6">
    <location>
        <begin position="93"/>
        <end position="114"/>
    </location>
</feature>
<dbReference type="Pfam" id="PF08281">
    <property type="entry name" value="Sigma70_r4_2"/>
    <property type="match status" value="1"/>
</dbReference>
<evidence type="ECO:0000256" key="5">
    <source>
        <dbReference type="ARBA" id="ARBA00023163"/>
    </source>
</evidence>